<name>A0A7C1X1X1_THERO</name>
<accession>A0A7C1X1X1</accession>
<gene>
    <name evidence="1" type="ORF">ENP47_11190</name>
</gene>
<dbReference type="AlphaFoldDB" id="A0A7C1X1X1"/>
<organism evidence="1">
    <name type="scientific">Thermomicrobium roseum</name>
    <dbReference type="NCBI Taxonomy" id="500"/>
    <lineage>
        <taxon>Bacteria</taxon>
        <taxon>Pseudomonadati</taxon>
        <taxon>Thermomicrobiota</taxon>
        <taxon>Thermomicrobia</taxon>
        <taxon>Thermomicrobiales</taxon>
        <taxon>Thermomicrobiaceae</taxon>
        <taxon>Thermomicrobium</taxon>
    </lineage>
</organism>
<protein>
    <submittedName>
        <fullName evidence="1">GYD domain-containing protein</fullName>
    </submittedName>
</protein>
<dbReference type="Pfam" id="PF08734">
    <property type="entry name" value="GYD"/>
    <property type="match status" value="1"/>
</dbReference>
<dbReference type="InterPro" id="IPR014845">
    <property type="entry name" value="GYD/TTHA1554"/>
</dbReference>
<evidence type="ECO:0000313" key="1">
    <source>
        <dbReference type="EMBL" id="HEF66140.1"/>
    </source>
</evidence>
<dbReference type="EMBL" id="DSJL01000011">
    <property type="protein sequence ID" value="HEF66140.1"/>
    <property type="molecule type" value="Genomic_DNA"/>
</dbReference>
<sequence length="108" mass="12109">MPIYVMLSSLTDDGMETLHKHPERIKEVNAEVERFGVKVLHQWAVLGPYDFVNIVEAPDNETVARVSVELGARGTVKLMTMPAIPIDDFIARLKEGREKEEGDEGDTD</sequence>
<proteinExistence type="predicted"/>
<comment type="caution">
    <text evidence="1">The sequence shown here is derived from an EMBL/GenBank/DDBJ whole genome shotgun (WGS) entry which is preliminary data.</text>
</comment>
<reference evidence="1" key="1">
    <citation type="journal article" date="2020" name="mSystems">
        <title>Genome- and Community-Level Interaction Insights into Carbon Utilization and Element Cycling Functions of Hydrothermarchaeota in Hydrothermal Sediment.</title>
        <authorList>
            <person name="Zhou Z."/>
            <person name="Liu Y."/>
            <person name="Xu W."/>
            <person name="Pan J."/>
            <person name="Luo Z.H."/>
            <person name="Li M."/>
        </authorList>
    </citation>
    <scope>NUCLEOTIDE SEQUENCE [LARGE SCALE GENOMIC DNA]</scope>
    <source>
        <strain evidence="1">SpSt-222</strain>
    </source>
</reference>